<evidence type="ECO:0000313" key="8">
    <source>
        <dbReference type="EMBL" id="CAB9520901.1"/>
    </source>
</evidence>
<proteinExistence type="inferred from homology"/>
<dbReference type="GO" id="GO:0005524">
    <property type="term" value="F:ATP binding"/>
    <property type="evidence" value="ECO:0007669"/>
    <property type="project" value="UniProtKB-KW"/>
</dbReference>
<feature type="domain" description="Carbohydrate kinase PfkB" evidence="7">
    <location>
        <begin position="55"/>
        <end position="394"/>
    </location>
</feature>
<evidence type="ECO:0000256" key="1">
    <source>
        <dbReference type="ARBA" id="ARBA00010688"/>
    </source>
</evidence>
<accession>A0A9N8HP49</accession>
<dbReference type="InterPro" id="IPR050306">
    <property type="entry name" value="PfkB_Carbo_kinase"/>
</dbReference>
<dbReference type="Gene3D" id="3.40.1190.20">
    <property type="match status" value="1"/>
</dbReference>
<dbReference type="AlphaFoldDB" id="A0A9N8HP49"/>
<dbReference type="SUPFAM" id="SSF53613">
    <property type="entry name" value="Ribokinase-like"/>
    <property type="match status" value="1"/>
</dbReference>
<comment type="similarity">
    <text evidence="1">Belongs to the carbohydrate kinase PfkB family.</text>
</comment>
<gene>
    <name evidence="8" type="ORF">SEMRO_1144_G246110.1</name>
</gene>
<dbReference type="GO" id="GO:0016301">
    <property type="term" value="F:kinase activity"/>
    <property type="evidence" value="ECO:0007669"/>
    <property type="project" value="UniProtKB-KW"/>
</dbReference>
<evidence type="ECO:0000256" key="3">
    <source>
        <dbReference type="ARBA" id="ARBA00022741"/>
    </source>
</evidence>
<dbReference type="InterPro" id="IPR029056">
    <property type="entry name" value="Ribokinase-like"/>
</dbReference>
<dbReference type="Pfam" id="PF00294">
    <property type="entry name" value="PfkB"/>
    <property type="match status" value="1"/>
</dbReference>
<dbReference type="Proteomes" id="UP001153069">
    <property type="component" value="Unassembled WGS sequence"/>
</dbReference>
<evidence type="ECO:0000256" key="6">
    <source>
        <dbReference type="SAM" id="SignalP"/>
    </source>
</evidence>
<keyword evidence="6" id="KW-0732">Signal</keyword>
<dbReference type="OrthoDB" id="415590at2759"/>
<keyword evidence="5" id="KW-0067">ATP-binding</keyword>
<sequence>MHKSKMRCLLGFVCLLWLETRAFVIHQSHSVQRSATTTIVNSRLYASISSSSYPQVLCVGDALLDCIATDEARGWSVEKMTQDDKYWKAFPGGANANVATACAKLGTPSAFCGCVGDDADGDLLEIVFSDCGVNVELLQRSSQLPTRRVMVTRSMEGNREFGGFYQGRAAHEFADCELQWNGDCELLLPDTEWIVSGTLSLAFPTTSQSIEKLLEEASTTTTNFYVDINWRPVFWPADGEDDARDRILTFAQRAQLVKMTDEEAEWLLGIPAMEALENPQQVHKAFPNSSGVFVTAGEKGAAYSLLGHTGRVEPFVVNVQETTGAGDAFTAGILHGILSGGQRWECLRGRDNNNTTISIEEIPSSEDVHRLVQFAAAVGALTCTKEGAIAAQPTIAQVEEFLKESQGRQ</sequence>
<feature type="chain" id="PRO_5040185782" evidence="6">
    <location>
        <begin position="23"/>
        <end position="409"/>
    </location>
</feature>
<evidence type="ECO:0000313" key="9">
    <source>
        <dbReference type="Proteomes" id="UP001153069"/>
    </source>
</evidence>
<organism evidence="8 9">
    <name type="scientific">Seminavis robusta</name>
    <dbReference type="NCBI Taxonomy" id="568900"/>
    <lineage>
        <taxon>Eukaryota</taxon>
        <taxon>Sar</taxon>
        <taxon>Stramenopiles</taxon>
        <taxon>Ochrophyta</taxon>
        <taxon>Bacillariophyta</taxon>
        <taxon>Bacillariophyceae</taxon>
        <taxon>Bacillariophycidae</taxon>
        <taxon>Naviculales</taxon>
        <taxon>Naviculaceae</taxon>
        <taxon>Seminavis</taxon>
    </lineage>
</organism>
<evidence type="ECO:0000259" key="7">
    <source>
        <dbReference type="Pfam" id="PF00294"/>
    </source>
</evidence>
<dbReference type="PANTHER" id="PTHR43085">
    <property type="entry name" value="HEXOKINASE FAMILY MEMBER"/>
    <property type="match status" value="1"/>
</dbReference>
<dbReference type="EMBL" id="CAICTM010001142">
    <property type="protein sequence ID" value="CAB9520901.1"/>
    <property type="molecule type" value="Genomic_DNA"/>
</dbReference>
<dbReference type="CDD" id="cd01167">
    <property type="entry name" value="bac_FRK"/>
    <property type="match status" value="1"/>
</dbReference>
<dbReference type="PANTHER" id="PTHR43085:SF1">
    <property type="entry name" value="PSEUDOURIDINE KINASE-RELATED"/>
    <property type="match status" value="1"/>
</dbReference>
<evidence type="ECO:0000256" key="2">
    <source>
        <dbReference type="ARBA" id="ARBA00022679"/>
    </source>
</evidence>
<name>A0A9N8HP49_9STRA</name>
<keyword evidence="3" id="KW-0547">Nucleotide-binding</keyword>
<protein>
    <submittedName>
        <fullName evidence="8">Fructokinase-2</fullName>
    </submittedName>
</protein>
<keyword evidence="2" id="KW-0808">Transferase</keyword>
<reference evidence="8" key="1">
    <citation type="submission" date="2020-06" db="EMBL/GenBank/DDBJ databases">
        <authorList>
            <consortium name="Plant Systems Biology data submission"/>
        </authorList>
    </citation>
    <scope>NUCLEOTIDE SEQUENCE</scope>
    <source>
        <strain evidence="8">D6</strain>
    </source>
</reference>
<keyword evidence="9" id="KW-1185">Reference proteome</keyword>
<comment type="caution">
    <text evidence="8">The sequence shown here is derived from an EMBL/GenBank/DDBJ whole genome shotgun (WGS) entry which is preliminary data.</text>
</comment>
<feature type="signal peptide" evidence="6">
    <location>
        <begin position="1"/>
        <end position="22"/>
    </location>
</feature>
<dbReference type="InterPro" id="IPR011611">
    <property type="entry name" value="PfkB_dom"/>
</dbReference>
<evidence type="ECO:0000256" key="4">
    <source>
        <dbReference type="ARBA" id="ARBA00022777"/>
    </source>
</evidence>
<keyword evidence="4" id="KW-0418">Kinase</keyword>
<evidence type="ECO:0000256" key="5">
    <source>
        <dbReference type="ARBA" id="ARBA00022840"/>
    </source>
</evidence>